<evidence type="ECO:0000256" key="1">
    <source>
        <dbReference type="SAM" id="MobiDB-lite"/>
    </source>
</evidence>
<feature type="region of interest" description="Disordered" evidence="1">
    <location>
        <begin position="62"/>
        <end position="87"/>
    </location>
</feature>
<protein>
    <submittedName>
        <fullName evidence="2">Uncharacterized protein</fullName>
    </submittedName>
</protein>
<evidence type="ECO:0000313" key="3">
    <source>
        <dbReference type="Proteomes" id="UP000006757"/>
    </source>
</evidence>
<reference evidence="2 3" key="1">
    <citation type="journal article" date="2012" name="Eukaryot. Cell">
        <title>Genome sequence of the Trichosporon asahii environmental strain CBS 8904.</title>
        <authorList>
            <person name="Yang R.Y."/>
            <person name="Li H.T."/>
            <person name="Zhu H."/>
            <person name="Zhou G.P."/>
            <person name="Wang M."/>
            <person name="Wang L."/>
        </authorList>
    </citation>
    <scope>NUCLEOTIDE SEQUENCE [LARGE SCALE GENOMIC DNA]</scope>
    <source>
        <strain evidence="2 3">CBS 8904</strain>
    </source>
</reference>
<feature type="region of interest" description="Disordered" evidence="1">
    <location>
        <begin position="8"/>
        <end position="46"/>
    </location>
</feature>
<name>K1VLI8_TRIAC</name>
<dbReference type="AlphaFoldDB" id="K1VLI8"/>
<dbReference type="eggNOG" id="ENOG502S1K0">
    <property type="taxonomic scope" value="Eukaryota"/>
</dbReference>
<proteinExistence type="predicted"/>
<dbReference type="Proteomes" id="UP000006757">
    <property type="component" value="Unassembled WGS sequence"/>
</dbReference>
<feature type="compositionally biased region" description="Basic and acidic residues" evidence="1">
    <location>
        <begin position="364"/>
        <end position="378"/>
    </location>
</feature>
<dbReference type="HOGENOM" id="CLU_046576_1_0_1"/>
<dbReference type="EMBL" id="AMBO01000407">
    <property type="protein sequence ID" value="EKC97592.1"/>
    <property type="molecule type" value="Genomic_DNA"/>
</dbReference>
<evidence type="ECO:0000313" key="2">
    <source>
        <dbReference type="EMBL" id="EKC97592.1"/>
    </source>
</evidence>
<dbReference type="InParanoid" id="K1VLI8"/>
<keyword evidence="3" id="KW-1185">Reference proteome</keyword>
<feature type="region of interest" description="Disordered" evidence="1">
    <location>
        <begin position="309"/>
        <end position="395"/>
    </location>
</feature>
<organism evidence="2 3">
    <name type="scientific">Trichosporon asahii var. asahii (strain CBS 8904)</name>
    <name type="common">Yeast</name>
    <dbReference type="NCBI Taxonomy" id="1220162"/>
    <lineage>
        <taxon>Eukaryota</taxon>
        <taxon>Fungi</taxon>
        <taxon>Dikarya</taxon>
        <taxon>Basidiomycota</taxon>
        <taxon>Agaricomycotina</taxon>
        <taxon>Tremellomycetes</taxon>
        <taxon>Trichosporonales</taxon>
        <taxon>Trichosporonaceae</taxon>
        <taxon>Trichosporon</taxon>
    </lineage>
</organism>
<sequence length="415" mass="45235">MFPPQTILWSFLPPTLHPPNQSAPDAPQDEGSREHPQRCSARAPGLAQAAIFTRRDDAHGDGFGCESAKTKKRARDDDLLRPLPQGDEIRAPESLSFEEITDPEVCCRLRTVRADTLGFASNHGDGKSSACEVRVDVHVHISSLKHALFLGNVLNAQQVKEAEDEIRELPGEHDFKAKVTTKDWKRGKPQPAVGSSQPWVGIMNSNPVIERPDGTWRAIQQGAAVEPSVVSYVLEIANSQAYLYITRALKTFAPHVLGAMQLVAESYEPQELDRVGLHLYFKPDVTGWGQRGTLSVAKILETMKDKVADAETGAEPDADEKVEKADASAPGTKTEGDEQTDGAVRRSKRLKIGQEEDPNAKGVEIAKDTGPADKDGKSKAPSSDQPGTQKPGMTVEEYEAMLDAEAADWDFPDGM</sequence>
<comment type="caution">
    <text evidence="2">The sequence shown here is derived from an EMBL/GenBank/DDBJ whole genome shotgun (WGS) entry which is preliminary data.</text>
</comment>
<dbReference type="OrthoDB" id="514070at2759"/>
<accession>K1VLI8</accession>
<gene>
    <name evidence="2" type="ORF">A1Q2_08130</name>
</gene>